<dbReference type="PANTHER" id="PTHR15887:SF1">
    <property type="entry name" value="TRANSMEMBRANE PROTEIN 69"/>
    <property type="match status" value="1"/>
</dbReference>
<sequence>MFGIYRPCVLQSPFFTDVVRLITTENPQSLLSSSRSLGTGEDMKKLFSSPKPPLVLGIGGIIPFYAPPLYMMHSGIFDPSLAGIQLAYGASILSFLGGVRWGTLVQEGSSDWIGYTISVGPSLVAWICLLIPSTSFANLIFVGGLGSTAYLDITQSSYPSWFRGLRILLTTLAIVSVFLTSICSIRFTTGDSF</sequence>
<proteinExistence type="predicted"/>
<dbReference type="EMBL" id="HG994592">
    <property type="protein sequence ID" value="CAF2824109.1"/>
    <property type="molecule type" value="Genomic_DNA"/>
</dbReference>
<evidence type="ECO:0000313" key="1">
    <source>
        <dbReference type="EMBL" id="CAF2824109.1"/>
    </source>
</evidence>
<evidence type="ECO:0000313" key="2">
    <source>
        <dbReference type="Proteomes" id="UP000675881"/>
    </source>
</evidence>
<dbReference type="Proteomes" id="UP000675881">
    <property type="component" value="Chromosome 13"/>
</dbReference>
<name>A0A7R8CHG7_LEPSM</name>
<gene>
    <name evidence="1" type="ORF">LSAA_4338</name>
</gene>
<organism evidence="1 2">
    <name type="scientific">Lepeophtheirus salmonis</name>
    <name type="common">Salmon louse</name>
    <name type="synonym">Caligus salmonis</name>
    <dbReference type="NCBI Taxonomy" id="72036"/>
    <lineage>
        <taxon>Eukaryota</taxon>
        <taxon>Metazoa</taxon>
        <taxon>Ecdysozoa</taxon>
        <taxon>Arthropoda</taxon>
        <taxon>Crustacea</taxon>
        <taxon>Multicrustacea</taxon>
        <taxon>Hexanauplia</taxon>
        <taxon>Copepoda</taxon>
        <taxon>Siphonostomatoida</taxon>
        <taxon>Caligidae</taxon>
        <taxon>Lepeophtheirus</taxon>
    </lineage>
</organism>
<keyword evidence="2" id="KW-1185">Reference proteome</keyword>
<dbReference type="Pfam" id="PF11911">
    <property type="entry name" value="DUF3429"/>
    <property type="match status" value="1"/>
</dbReference>
<accession>A0A7R8CHG7</accession>
<dbReference type="OrthoDB" id="194289at2759"/>
<dbReference type="InterPro" id="IPR021836">
    <property type="entry name" value="DUF3429"/>
</dbReference>
<protein>
    <submittedName>
        <fullName evidence="1">(salmon louse) hypothetical protein</fullName>
    </submittedName>
</protein>
<dbReference type="AlphaFoldDB" id="A0A7R8CHG7"/>
<dbReference type="PANTHER" id="PTHR15887">
    <property type="entry name" value="TRANSMEMBRANE PROTEIN 69"/>
    <property type="match status" value="1"/>
</dbReference>
<reference evidence="1" key="1">
    <citation type="submission" date="2021-02" db="EMBL/GenBank/DDBJ databases">
        <authorList>
            <person name="Bekaert M."/>
        </authorList>
    </citation>
    <scope>NUCLEOTIDE SEQUENCE</scope>
    <source>
        <strain evidence="1">IoA-00</strain>
    </source>
</reference>